<reference evidence="1" key="2">
    <citation type="journal article" date="2015" name="Data Brief">
        <title>Shoot transcriptome of the giant reed, Arundo donax.</title>
        <authorList>
            <person name="Barrero R.A."/>
            <person name="Guerrero F.D."/>
            <person name="Moolhuijzen P."/>
            <person name="Goolsby J.A."/>
            <person name="Tidwell J."/>
            <person name="Bellgard S.E."/>
            <person name="Bellgard M.I."/>
        </authorList>
    </citation>
    <scope>NUCLEOTIDE SEQUENCE</scope>
    <source>
        <tissue evidence="1">Shoot tissue taken approximately 20 cm above the soil surface</tissue>
    </source>
</reference>
<dbReference type="AlphaFoldDB" id="A0A0A9GT55"/>
<sequence length="66" mass="7737">MSRNFHVSFVTPSMLTNNRTYTSGHSVLLLIKNREMEFFNTNRLPVCLLVFTYLKLQLYLVPVSKL</sequence>
<reference evidence="1" key="1">
    <citation type="submission" date="2014-09" db="EMBL/GenBank/DDBJ databases">
        <authorList>
            <person name="Magalhaes I.L.F."/>
            <person name="Oliveira U."/>
            <person name="Santos F.R."/>
            <person name="Vidigal T.H.D.A."/>
            <person name="Brescovit A.D."/>
            <person name="Santos A.J."/>
        </authorList>
    </citation>
    <scope>NUCLEOTIDE SEQUENCE</scope>
    <source>
        <tissue evidence="1">Shoot tissue taken approximately 20 cm above the soil surface</tissue>
    </source>
</reference>
<accession>A0A0A9GT55</accession>
<dbReference type="EMBL" id="GBRH01172155">
    <property type="protein sequence ID" value="JAE25741.1"/>
    <property type="molecule type" value="Transcribed_RNA"/>
</dbReference>
<organism evidence="1">
    <name type="scientific">Arundo donax</name>
    <name type="common">Giant reed</name>
    <name type="synonym">Donax arundinaceus</name>
    <dbReference type="NCBI Taxonomy" id="35708"/>
    <lineage>
        <taxon>Eukaryota</taxon>
        <taxon>Viridiplantae</taxon>
        <taxon>Streptophyta</taxon>
        <taxon>Embryophyta</taxon>
        <taxon>Tracheophyta</taxon>
        <taxon>Spermatophyta</taxon>
        <taxon>Magnoliopsida</taxon>
        <taxon>Liliopsida</taxon>
        <taxon>Poales</taxon>
        <taxon>Poaceae</taxon>
        <taxon>PACMAD clade</taxon>
        <taxon>Arundinoideae</taxon>
        <taxon>Arundineae</taxon>
        <taxon>Arundo</taxon>
    </lineage>
</organism>
<name>A0A0A9GT55_ARUDO</name>
<evidence type="ECO:0000313" key="1">
    <source>
        <dbReference type="EMBL" id="JAE25741.1"/>
    </source>
</evidence>
<proteinExistence type="predicted"/>
<protein>
    <submittedName>
        <fullName evidence="1">Uncharacterized protein</fullName>
    </submittedName>
</protein>